<proteinExistence type="predicted"/>
<accession>A0A517L7S0</accession>
<organism evidence="2 3">
    <name type="scientific">Venturia effusa</name>
    <dbReference type="NCBI Taxonomy" id="50376"/>
    <lineage>
        <taxon>Eukaryota</taxon>
        <taxon>Fungi</taxon>
        <taxon>Dikarya</taxon>
        <taxon>Ascomycota</taxon>
        <taxon>Pezizomycotina</taxon>
        <taxon>Dothideomycetes</taxon>
        <taxon>Pleosporomycetidae</taxon>
        <taxon>Venturiales</taxon>
        <taxon>Venturiaceae</taxon>
        <taxon>Venturia</taxon>
    </lineage>
</organism>
<evidence type="ECO:0000313" key="3">
    <source>
        <dbReference type="Proteomes" id="UP000316270"/>
    </source>
</evidence>
<name>A0A517L7S0_9PEZI</name>
<dbReference type="AlphaFoldDB" id="A0A517L7S0"/>
<dbReference type="Proteomes" id="UP000316270">
    <property type="component" value="Chromosome 6"/>
</dbReference>
<feature type="compositionally biased region" description="Low complexity" evidence="1">
    <location>
        <begin position="68"/>
        <end position="85"/>
    </location>
</feature>
<evidence type="ECO:0000256" key="1">
    <source>
        <dbReference type="SAM" id="MobiDB-lite"/>
    </source>
</evidence>
<protein>
    <submittedName>
        <fullName evidence="2">Uncharacterized protein</fullName>
    </submittedName>
</protein>
<feature type="compositionally biased region" description="Pro residues" evidence="1">
    <location>
        <begin position="108"/>
        <end position="123"/>
    </location>
</feature>
<gene>
    <name evidence="2" type="ORF">FKW77_008287</name>
</gene>
<dbReference type="EMBL" id="CP042190">
    <property type="protein sequence ID" value="QDS71692.1"/>
    <property type="molecule type" value="Genomic_DNA"/>
</dbReference>
<feature type="compositionally biased region" description="Low complexity" evidence="1">
    <location>
        <begin position="94"/>
        <end position="107"/>
    </location>
</feature>
<keyword evidence="3" id="KW-1185">Reference proteome</keyword>
<evidence type="ECO:0000313" key="2">
    <source>
        <dbReference type="EMBL" id="QDS71692.1"/>
    </source>
</evidence>
<reference evidence="2 3" key="1">
    <citation type="submission" date="2019-07" db="EMBL/GenBank/DDBJ databases">
        <title>Finished genome of Venturia effusa.</title>
        <authorList>
            <person name="Young C.A."/>
            <person name="Cox M.P."/>
            <person name="Ganley A.R.D."/>
            <person name="David W.J."/>
        </authorList>
    </citation>
    <scope>NUCLEOTIDE SEQUENCE [LARGE SCALE GENOMIC DNA]</scope>
    <source>
        <strain evidence="3">albino</strain>
    </source>
</reference>
<sequence>MVVLTFKCSSAPAAPAPGPVKLSFKRSACFAPAAPASAPAAPAAPTTSCSPQLGLTRSATRRALLPANAASAAHPAQPSSSNSSSGIKLKLTFNPSNSPIPTSSTPLPAAPIPTGPIPTPPITPSRIRLTTRQTPILHDPFIRGVQKRNRKNGTAPQSLLRNVLVHNAAQRHGTDRVVLHRDPAVSGGSYQRTVRTLYRILVRRERDVVRLDLRRRKAIGRLERVVRGLLL</sequence>
<feature type="region of interest" description="Disordered" evidence="1">
    <location>
        <begin position="68"/>
        <end position="125"/>
    </location>
</feature>